<dbReference type="SUPFAM" id="SSF54373">
    <property type="entry name" value="FAD-linked reductases, C-terminal domain"/>
    <property type="match status" value="1"/>
</dbReference>
<keyword evidence="5" id="KW-0073">Auxin biosynthesis</keyword>
<evidence type="ECO:0000256" key="1">
    <source>
        <dbReference type="ARBA" id="ARBA00004814"/>
    </source>
</evidence>
<dbReference type="Proteomes" id="UP000277279">
    <property type="component" value="Unassembled WGS sequence"/>
</dbReference>
<proteinExistence type="inferred from homology"/>
<protein>
    <recommendedName>
        <fullName evidence="4">Tryptophan 2-monooxygenase</fullName>
        <ecNumber evidence="3">1.13.12.3</ecNumber>
    </recommendedName>
</protein>
<evidence type="ECO:0000313" key="9">
    <source>
        <dbReference type="EMBL" id="RSB60943.1"/>
    </source>
</evidence>
<dbReference type="PANTHER" id="PTHR10742:SF410">
    <property type="entry name" value="LYSINE-SPECIFIC HISTONE DEMETHYLASE 2"/>
    <property type="match status" value="1"/>
</dbReference>
<evidence type="ECO:0000256" key="4">
    <source>
        <dbReference type="ARBA" id="ARBA00017871"/>
    </source>
</evidence>
<dbReference type="Pfam" id="PF01593">
    <property type="entry name" value="Amino_oxidase"/>
    <property type="match status" value="1"/>
</dbReference>
<dbReference type="EMBL" id="JACHXH010000039">
    <property type="protein sequence ID" value="MBB3138869.1"/>
    <property type="molecule type" value="Genomic_DNA"/>
</dbReference>
<dbReference type="Gene3D" id="3.50.50.60">
    <property type="entry name" value="FAD/NAD(P)-binding domain"/>
    <property type="match status" value="1"/>
</dbReference>
<dbReference type="InterPro" id="IPR036188">
    <property type="entry name" value="FAD/NAD-bd_sf"/>
</dbReference>
<dbReference type="Proteomes" id="UP000518315">
    <property type="component" value="Unassembled WGS sequence"/>
</dbReference>
<dbReference type="EMBL" id="RJJT01000036">
    <property type="protein sequence ID" value="RSB60943.1"/>
    <property type="molecule type" value="Genomic_DNA"/>
</dbReference>
<comment type="caution">
    <text evidence="9">The sequence shown here is derived from an EMBL/GenBank/DDBJ whole genome shotgun (WGS) entry which is preliminary data.</text>
</comment>
<dbReference type="PANTHER" id="PTHR10742">
    <property type="entry name" value="FLAVIN MONOAMINE OXIDASE"/>
    <property type="match status" value="1"/>
</dbReference>
<evidence type="ECO:0000313" key="8">
    <source>
        <dbReference type="EMBL" id="MBB3138869.1"/>
    </source>
</evidence>
<evidence type="ECO:0000256" key="5">
    <source>
        <dbReference type="ARBA" id="ARBA00023070"/>
    </source>
</evidence>
<evidence type="ECO:0000313" key="11">
    <source>
        <dbReference type="Proteomes" id="UP000518315"/>
    </source>
</evidence>
<dbReference type="OrthoDB" id="337830at2"/>
<dbReference type="AlphaFoldDB" id="A0A3R9A840"/>
<gene>
    <name evidence="9" type="ORF">EFD55_31280</name>
    <name evidence="8" type="ORF">FHS26_006648</name>
</gene>
<dbReference type="EC" id="1.13.12.3" evidence="3"/>
<comment type="similarity">
    <text evidence="2">Belongs to the tryptophan 2-monooxygenase family.</text>
</comment>
<organism evidence="9 10">
    <name type="scientific">Rhizobium pisi</name>
    <dbReference type="NCBI Taxonomy" id="574561"/>
    <lineage>
        <taxon>Bacteria</taxon>
        <taxon>Pseudomonadati</taxon>
        <taxon>Pseudomonadota</taxon>
        <taxon>Alphaproteobacteria</taxon>
        <taxon>Hyphomicrobiales</taxon>
        <taxon>Rhizobiaceae</taxon>
        <taxon>Rhizobium/Agrobacterium group</taxon>
        <taxon>Rhizobium</taxon>
    </lineage>
</organism>
<reference evidence="9 10" key="1">
    <citation type="submission" date="2018-11" db="EMBL/GenBank/DDBJ databases">
        <authorList>
            <person name="Huo Y."/>
        </authorList>
    </citation>
    <scope>NUCLEOTIDE SEQUENCE [LARGE SCALE GENOMIC DNA]</scope>
    <source>
        <strain evidence="9 10">DSM 30132</strain>
    </source>
</reference>
<comment type="pathway">
    <text evidence="1">Plant hormone metabolism; auxin biosynthesis.</text>
</comment>
<dbReference type="RefSeq" id="WP_125850724.1">
    <property type="nucleotide sequence ID" value="NZ_JACHXH010000039.1"/>
</dbReference>
<accession>A0A3R9A840</accession>
<name>A0A3R9A840_9HYPH</name>
<dbReference type="InterPro" id="IPR002937">
    <property type="entry name" value="Amino_oxidase"/>
</dbReference>
<feature type="domain" description="Amine oxidase" evidence="7">
    <location>
        <begin position="13"/>
        <end position="401"/>
    </location>
</feature>
<keyword evidence="11" id="KW-1185">Reference proteome</keyword>
<sequence>MDFEVAIIGAGAAGISAARMLTSLGRKVVVIEASSRVGGRAWTNEIYGLPLDMGCGWLHSGERNPLVDMARAEGFDVVEGRTAWQDQWRDLGFTPDDRKAALEAWAGMSKQMERDPPASDRASDALDPGGKWNAYCQSLSGYLNGAPLDSLSVEDFLAYDKAATQANWRVREGYGTLLVRSMPAVPLYLSCAARKVRLTRTGVRIETDRGAIGSRAVIVTVSTAVLARALIEFDAEMDDHLHAAGNLPLGLADKLFFHLEGNHGLEAETHLLGNPANDKTGSYYIRPLGRPIVEGFFGGPGAIAIEDAGVLEAFAFAIEELTALLGGKIEKYLKPISSSSWCNVEWIHGSYSHALPGCARDRETLAKPVSERLFFAGEATSRFDFSTAHGAWESGIRAVQEFAACYPKAVAP</sequence>
<keyword evidence="8" id="KW-0560">Oxidoreductase</keyword>
<dbReference type="SUPFAM" id="SSF51905">
    <property type="entry name" value="FAD/NAD(P)-binding domain"/>
    <property type="match status" value="1"/>
</dbReference>
<evidence type="ECO:0000256" key="2">
    <source>
        <dbReference type="ARBA" id="ARBA00005833"/>
    </source>
</evidence>
<comment type="catalytic activity">
    <reaction evidence="6">
        <text>L-tryptophan + O2 = indole-3-acetamide + CO2 + H2O</text>
        <dbReference type="Rhea" id="RHEA:16165"/>
        <dbReference type="ChEBI" id="CHEBI:15377"/>
        <dbReference type="ChEBI" id="CHEBI:15379"/>
        <dbReference type="ChEBI" id="CHEBI:16031"/>
        <dbReference type="ChEBI" id="CHEBI:16526"/>
        <dbReference type="ChEBI" id="CHEBI:57912"/>
        <dbReference type="EC" id="1.13.12.3"/>
    </reaction>
</comment>
<evidence type="ECO:0000259" key="7">
    <source>
        <dbReference type="Pfam" id="PF01593"/>
    </source>
</evidence>
<evidence type="ECO:0000256" key="6">
    <source>
        <dbReference type="ARBA" id="ARBA00047321"/>
    </source>
</evidence>
<dbReference type="GO" id="GO:0009851">
    <property type="term" value="P:auxin biosynthetic process"/>
    <property type="evidence" value="ECO:0007669"/>
    <property type="project" value="UniProtKB-KW"/>
</dbReference>
<evidence type="ECO:0000256" key="3">
    <source>
        <dbReference type="ARBA" id="ARBA00012535"/>
    </source>
</evidence>
<dbReference type="GO" id="GO:0050361">
    <property type="term" value="F:tryptophan 2-monooxygenase activity"/>
    <property type="evidence" value="ECO:0007669"/>
    <property type="project" value="UniProtKB-EC"/>
</dbReference>
<reference evidence="8 11" key="2">
    <citation type="submission" date="2020-08" db="EMBL/GenBank/DDBJ databases">
        <title>Genomic Encyclopedia of Type Strains, Phase III (KMG-III): the genomes of soil and plant-associated and newly described type strains.</title>
        <authorList>
            <person name="Whitman W."/>
        </authorList>
    </citation>
    <scope>NUCLEOTIDE SEQUENCE [LARGE SCALE GENOMIC DNA]</scope>
    <source>
        <strain evidence="8 11">CECT 4113</strain>
    </source>
</reference>
<evidence type="ECO:0000313" key="10">
    <source>
        <dbReference type="Proteomes" id="UP000277279"/>
    </source>
</evidence>
<dbReference type="InterPro" id="IPR050281">
    <property type="entry name" value="Flavin_monoamine_oxidase"/>
</dbReference>